<dbReference type="PANTHER" id="PTHR42834:SF1">
    <property type="entry name" value="ENDONUCLEASE_EXONUCLEASE_PHOSPHATASE FAMILY PROTEIN (AFU_ORTHOLOGUE AFUA_3G09210)"/>
    <property type="match status" value="1"/>
</dbReference>
<dbReference type="AlphaFoldDB" id="A0A381XG66"/>
<dbReference type="PANTHER" id="PTHR42834">
    <property type="entry name" value="ENDONUCLEASE/EXONUCLEASE/PHOSPHATASE FAMILY PROTEIN (AFU_ORTHOLOGUE AFUA_3G09210)"/>
    <property type="match status" value="1"/>
</dbReference>
<accession>A0A381XG66</accession>
<dbReference type="SUPFAM" id="SSF56219">
    <property type="entry name" value="DNase I-like"/>
    <property type="match status" value="1"/>
</dbReference>
<evidence type="ECO:0000313" key="2">
    <source>
        <dbReference type="EMBL" id="SVA63754.1"/>
    </source>
</evidence>
<dbReference type="EMBL" id="UINC01015070">
    <property type="protein sequence ID" value="SVA63754.1"/>
    <property type="molecule type" value="Genomic_DNA"/>
</dbReference>
<dbReference type="GO" id="GO:0003824">
    <property type="term" value="F:catalytic activity"/>
    <property type="evidence" value="ECO:0007669"/>
    <property type="project" value="InterPro"/>
</dbReference>
<dbReference type="InterPro" id="IPR005135">
    <property type="entry name" value="Endo/exonuclease/phosphatase"/>
</dbReference>
<dbReference type="Pfam" id="PF03372">
    <property type="entry name" value="Exo_endo_phos"/>
    <property type="match status" value="1"/>
</dbReference>
<gene>
    <name evidence="2" type="ORF">METZ01_LOCUS116608</name>
</gene>
<evidence type="ECO:0000259" key="1">
    <source>
        <dbReference type="Pfam" id="PF03372"/>
    </source>
</evidence>
<dbReference type="InterPro" id="IPR036691">
    <property type="entry name" value="Endo/exonu/phosph_ase_sf"/>
</dbReference>
<organism evidence="2">
    <name type="scientific">marine metagenome</name>
    <dbReference type="NCBI Taxonomy" id="408172"/>
    <lineage>
        <taxon>unclassified sequences</taxon>
        <taxon>metagenomes</taxon>
        <taxon>ecological metagenomes</taxon>
    </lineage>
</organism>
<proteinExistence type="predicted"/>
<feature type="domain" description="Endonuclease/exonuclease/phosphatase" evidence="1">
    <location>
        <begin position="57"/>
        <end position="306"/>
    </location>
</feature>
<name>A0A381XG66_9ZZZZ</name>
<reference evidence="2" key="1">
    <citation type="submission" date="2018-05" db="EMBL/GenBank/DDBJ databases">
        <authorList>
            <person name="Lanie J.A."/>
            <person name="Ng W.-L."/>
            <person name="Kazmierczak K.M."/>
            <person name="Andrzejewski T.M."/>
            <person name="Davidsen T.M."/>
            <person name="Wayne K.J."/>
            <person name="Tettelin H."/>
            <person name="Glass J.I."/>
            <person name="Rusch D."/>
            <person name="Podicherti R."/>
            <person name="Tsui H.-C.T."/>
            <person name="Winkler M.E."/>
        </authorList>
    </citation>
    <scope>NUCLEOTIDE SEQUENCE</scope>
</reference>
<protein>
    <recommendedName>
        <fullName evidence="1">Endonuclease/exonuclease/phosphatase domain-containing protein</fullName>
    </recommendedName>
</protein>
<sequence length="461" mass="52790">MSTSTRSIFIIEIDSLNKIMKIFNKLIYCTVFIMMTNLFGQDLDDLDFGTDSTFEILTWNIEWFPKNGQTTVDYVTDIIQSLDVDVLAIQEVDNTNMFDQMLDALTQYEGYYESAWFAGLAYIYKTDVIEINEIYEIYTTSPYWSPFPRSPMVMDMNFMGENIIIINNHFKCCGDGYLDPDDSGDEETRRYIASNLLKEYIDTNFQGDNVIVLGDLNDILTDNPENNVFQLILNDPENYLFADMNIAQGPSSSWSYPTWPSHIDHILITNELFDEFENDNSDIQTIKIDEYLDGGWSEYDQNVSDHRPVALKLLFNVQLIVEYTEGWNMVGLPVITEDNDYQIQFPDAVEGTLFGYNGFYEEETFLDNGRGYWLRIEDNSDNVFIGDPIPDLDIGLDEGWNMITGLTSPIQIISIIDEDNIIIEGTLYGFSGGYDSVDVLLPGKGYWLKANTNGIIILSSQ</sequence>
<dbReference type="Gene3D" id="3.60.10.10">
    <property type="entry name" value="Endonuclease/exonuclease/phosphatase"/>
    <property type="match status" value="1"/>
</dbReference>